<organism evidence="2 3">
    <name type="scientific">Gracilibacillus ureilyticus</name>
    <dbReference type="NCBI Taxonomy" id="531814"/>
    <lineage>
        <taxon>Bacteria</taxon>
        <taxon>Bacillati</taxon>
        <taxon>Bacillota</taxon>
        <taxon>Bacilli</taxon>
        <taxon>Bacillales</taxon>
        <taxon>Bacillaceae</taxon>
        <taxon>Gracilibacillus</taxon>
    </lineage>
</organism>
<name>A0A1H9SW13_9BACI</name>
<feature type="transmembrane region" description="Helical" evidence="1">
    <location>
        <begin position="383"/>
        <end position="404"/>
    </location>
</feature>
<dbReference type="Gene3D" id="3.30.70.1320">
    <property type="entry name" value="Multidrug efflux transporter AcrB pore domain like"/>
    <property type="match status" value="1"/>
</dbReference>
<dbReference type="Gene3D" id="3.30.70.1430">
    <property type="entry name" value="Multidrug efflux transporter AcrB pore domain"/>
    <property type="match status" value="2"/>
</dbReference>
<dbReference type="Proteomes" id="UP000199687">
    <property type="component" value="Unassembled WGS sequence"/>
</dbReference>
<protein>
    <submittedName>
        <fullName evidence="2">Multidrug efflux pump subunit AcrB</fullName>
    </submittedName>
</protein>
<keyword evidence="1" id="KW-0472">Membrane</keyword>
<dbReference type="EMBL" id="FOGL01000012">
    <property type="protein sequence ID" value="SER89078.1"/>
    <property type="molecule type" value="Genomic_DNA"/>
</dbReference>
<feature type="transmembrane region" description="Helical" evidence="1">
    <location>
        <begin position="457"/>
        <end position="479"/>
    </location>
</feature>
<dbReference type="Gene3D" id="3.30.2090.10">
    <property type="entry name" value="Multidrug efflux transporter AcrB TolC docking domain, DN and DC subdomains"/>
    <property type="match status" value="2"/>
</dbReference>
<dbReference type="PANTHER" id="PTHR32063:SF18">
    <property type="entry name" value="CATION EFFLUX SYSTEM PROTEIN"/>
    <property type="match status" value="1"/>
</dbReference>
<sequence length="1016" mass="111838">METLLKYKKIIWIFLLLLITIGIFTYIQLPKRDIPEISQNIASVTTVYPGANPEVVEKIITQPIEEKLINMDGVDQVTSASTNGFSTVTITLDDSKDSDAVYSSIRQSVQTLQSTFPDDVMTPEVTTDLVTSSVATYHLLSEERSSLFSLREEMTRWEEEITDINGVDSVEIKGLPEQKVVISLDQERLEEEKIQPNQVIEAVSAAFQPVALGTDTTNDHNFLLNLSEPEDMEKINSLFITKNDNNESIYLTDIGSVNVEAEPVTDIITYEEMAALSITVYAADGVNITSLQKQIDENIETLSENLPEEVTVDPFYSQSTIINEVYTSLLVSLAISFFAVIVIMILGLPMSSAIVVGLAIPVSIIIGLIPLPYTGVDLNQISIIGIIVAIGILVDDAIVVNDNITRRYQLGDNALEGAKRGVKEVGISIITSTLLIVFSFFPLTFLSGSNGEFIRALPIALMGTIIASTIIALTVIPSIQYTRQLKMQRTRKRRVGLLTGVFRWMEGFYSERVIPRMIKRPWLTAISGTIVCFLLLSLAIKVPFEFFPAADREEVTLSLTLDEGTSIEDTDEQLQAIESFILEQEEYVTETARYTGGGLPNIFNSSLSRSGENTGQIVFRVDRDNYSSSQFIEDYESTLRNEFTDGEIFLETIVSGPPPSPALEVKIQGPELEVLLESTTNLLEKMNNLESVELATANTGSSQPVQTYEIDRDFLADHGIPISQVKNTLQLANTGIPLEEIDYGEERLPLEITLDEGTDNGIGLEQLSTVVVSDEGRPAIYRFDQFITIDTEEQIAAITHLDGKRTITISVYEKEGNANFANETADVLSELEEELPANYQLIEDGEASAESEFFVEVAKLFIIVLFLIYLTLAVQFNSLLTPLLITGTIFLAVTGAIVGLFVSGQPLSFLAVLGIVSLSGIVVRNSILIIEFIEQNKQKSPNTIESAIIAAGKARLRPIILTTLTSIAALAPIIFTGDVLFKPLAVSIVAGLLFSTTLTLLLLPAFYLTIEKIKRS</sequence>
<dbReference type="PANTHER" id="PTHR32063">
    <property type="match status" value="1"/>
</dbReference>
<evidence type="ECO:0000256" key="1">
    <source>
        <dbReference type="SAM" id="Phobius"/>
    </source>
</evidence>
<keyword evidence="1" id="KW-0812">Transmembrane</keyword>
<dbReference type="GO" id="GO:0005886">
    <property type="term" value="C:plasma membrane"/>
    <property type="evidence" value="ECO:0007669"/>
    <property type="project" value="TreeGrafter"/>
</dbReference>
<feature type="transmembrane region" description="Helical" evidence="1">
    <location>
        <begin position="908"/>
        <end position="933"/>
    </location>
</feature>
<feature type="transmembrane region" description="Helical" evidence="1">
    <location>
        <begin position="12"/>
        <end position="29"/>
    </location>
</feature>
<keyword evidence="3" id="KW-1185">Reference proteome</keyword>
<feature type="transmembrane region" description="Helical" evidence="1">
    <location>
        <begin position="425"/>
        <end position="445"/>
    </location>
</feature>
<dbReference type="InterPro" id="IPR001036">
    <property type="entry name" value="Acrflvin-R"/>
</dbReference>
<keyword evidence="1" id="KW-1133">Transmembrane helix</keyword>
<feature type="transmembrane region" description="Helical" evidence="1">
    <location>
        <begin position="879"/>
        <end position="902"/>
    </location>
</feature>
<dbReference type="SUPFAM" id="SSF82866">
    <property type="entry name" value="Multidrug efflux transporter AcrB transmembrane domain"/>
    <property type="match status" value="2"/>
</dbReference>
<feature type="transmembrane region" description="Helical" evidence="1">
    <location>
        <begin position="353"/>
        <end position="371"/>
    </location>
</feature>
<dbReference type="AlphaFoldDB" id="A0A1H9SW13"/>
<feature type="transmembrane region" description="Helical" evidence="1">
    <location>
        <begin position="522"/>
        <end position="540"/>
    </location>
</feature>
<evidence type="ECO:0000313" key="2">
    <source>
        <dbReference type="EMBL" id="SER89078.1"/>
    </source>
</evidence>
<feature type="transmembrane region" description="Helical" evidence="1">
    <location>
        <begin position="853"/>
        <end position="872"/>
    </location>
</feature>
<feature type="transmembrane region" description="Helical" evidence="1">
    <location>
        <begin position="987"/>
        <end position="1010"/>
    </location>
</feature>
<dbReference type="GO" id="GO:0042910">
    <property type="term" value="F:xenobiotic transmembrane transporter activity"/>
    <property type="evidence" value="ECO:0007669"/>
    <property type="project" value="TreeGrafter"/>
</dbReference>
<reference evidence="2 3" key="1">
    <citation type="submission" date="2016-10" db="EMBL/GenBank/DDBJ databases">
        <authorList>
            <person name="de Groot N.N."/>
        </authorList>
    </citation>
    <scope>NUCLEOTIDE SEQUENCE [LARGE SCALE GENOMIC DNA]</scope>
    <source>
        <strain evidence="2 3">CGMCC 1.7727</strain>
    </source>
</reference>
<dbReference type="PRINTS" id="PR00702">
    <property type="entry name" value="ACRIFLAVINRP"/>
</dbReference>
<feature type="transmembrane region" description="Helical" evidence="1">
    <location>
        <begin position="325"/>
        <end position="346"/>
    </location>
</feature>
<dbReference type="OrthoDB" id="9757876at2"/>
<dbReference type="SUPFAM" id="SSF82693">
    <property type="entry name" value="Multidrug efflux transporter AcrB pore domain, PN1, PN2, PC1 and PC2 subdomains"/>
    <property type="match status" value="2"/>
</dbReference>
<dbReference type="SUPFAM" id="SSF82714">
    <property type="entry name" value="Multidrug efflux transporter AcrB TolC docking domain, DN and DC subdomains"/>
    <property type="match status" value="1"/>
</dbReference>
<feature type="transmembrane region" description="Helical" evidence="1">
    <location>
        <begin position="954"/>
        <end position="975"/>
    </location>
</feature>
<dbReference type="Gene3D" id="1.20.1640.10">
    <property type="entry name" value="Multidrug efflux transporter AcrB transmembrane domain"/>
    <property type="match status" value="2"/>
</dbReference>
<gene>
    <name evidence="2" type="ORF">SAMN04487944_11228</name>
</gene>
<dbReference type="Gene3D" id="3.30.70.1440">
    <property type="entry name" value="Multidrug efflux transporter AcrB pore domain"/>
    <property type="match status" value="1"/>
</dbReference>
<dbReference type="STRING" id="531814.SAMN04487944_11228"/>
<evidence type="ECO:0000313" key="3">
    <source>
        <dbReference type="Proteomes" id="UP000199687"/>
    </source>
</evidence>
<dbReference type="RefSeq" id="WP_089741469.1">
    <property type="nucleotide sequence ID" value="NZ_FOGL01000012.1"/>
</dbReference>
<proteinExistence type="predicted"/>
<accession>A0A1H9SW13</accession>
<dbReference type="InterPro" id="IPR027463">
    <property type="entry name" value="AcrB_DN_DC_subdom"/>
</dbReference>
<dbReference type="Pfam" id="PF00873">
    <property type="entry name" value="ACR_tran"/>
    <property type="match status" value="1"/>
</dbReference>